<dbReference type="InterPro" id="IPR040648">
    <property type="entry name" value="HMGXB3_CxC4"/>
</dbReference>
<dbReference type="AlphaFoldDB" id="A0AAV6T631"/>
<dbReference type="EMBL" id="JAGKHQ010000001">
    <property type="protein sequence ID" value="KAG7524909.1"/>
    <property type="molecule type" value="Genomic_DNA"/>
</dbReference>
<dbReference type="Pfam" id="PF18717">
    <property type="entry name" value="CxC4"/>
    <property type="match status" value="1"/>
</dbReference>
<sequence>MSIPVSTVTPAVMVKPVSVVTMAAPAADHRKKTLLVARKKTTCCFCCKPILRKNLKTHIERQHKEKSSDITADHHLNSVCVDGKRGIFAVSRSFKATAHYIHAQKCTWGSHRHVSCQLETCNRAYDNALPSGLLEFDCVHVRSLAFSPVTTTPAVSLDDGVLTEMLENKWLSQNSVAECLTRKLAADDQGAPLSVVVNFENEQGYIYFSVFEPHISLYSRFGRVMVHYDNSDNSLNCPCSEPWTFCPHKAISKWHLHQLRPDFFVQNMDCQEDSSHAPMEDYAPMEDDAPPVEDDAQPEHGLLYPPEGKALVEMVDYLISNKALPANLPRNLISSVDMPRHLVPKENFCHKCPGKVPLSGAIAICNNAKIVSVTGIVEGITTYCKLCVTCNTFYRYQEWTDGLHNFNDGVILTHHFCIFLRNSVQNHTAVASAVAALQATNKDKYPDHDCILHGYLHFEALSAHEYSFSCASCGNHPPVVIMDLHKKGVLSVPMSDLKEPPSDFNGEVDMEDFWHSVSQEIICRGFVKSNAANPCVVSPSYHKWAPWIGPHTRASNMVFNKEYKKVKGSEGSNPLKQAEVDRLTTEVMDLKVDLLRTLVKQCGLDSSGSKMDLIIRLREQMKGRSTYDKVFQNVWGASGGWAVIMCPCGVVSSVKFNIRAESPQDYADMLLSFKHLPNVVMASPQILDSAKKFEMEKKLPWLKLRKRPADINAHPGTGSADHYALYDTFHEANMKDLKDCLRKVGLVPEIRGWERNECEKPPSSAAHRGEQLRFVCSTKKTQRTSELFMTSI</sequence>
<evidence type="ECO:0000313" key="2">
    <source>
        <dbReference type="EMBL" id="KAG7524909.1"/>
    </source>
</evidence>
<gene>
    <name evidence="2" type="ORF">JOB18_019036</name>
</gene>
<organism evidence="2 3">
    <name type="scientific">Solea senegalensis</name>
    <name type="common">Senegalese sole</name>
    <dbReference type="NCBI Taxonomy" id="28829"/>
    <lineage>
        <taxon>Eukaryota</taxon>
        <taxon>Metazoa</taxon>
        <taxon>Chordata</taxon>
        <taxon>Craniata</taxon>
        <taxon>Vertebrata</taxon>
        <taxon>Euteleostomi</taxon>
        <taxon>Actinopterygii</taxon>
        <taxon>Neopterygii</taxon>
        <taxon>Teleostei</taxon>
        <taxon>Neoteleostei</taxon>
        <taxon>Acanthomorphata</taxon>
        <taxon>Carangaria</taxon>
        <taxon>Pleuronectiformes</taxon>
        <taxon>Pleuronectoidei</taxon>
        <taxon>Soleidae</taxon>
        <taxon>Solea</taxon>
    </lineage>
</organism>
<dbReference type="PROSITE" id="PS50800">
    <property type="entry name" value="SAP"/>
    <property type="match status" value="1"/>
</dbReference>
<keyword evidence="3" id="KW-1185">Reference proteome</keyword>
<dbReference type="InterPro" id="IPR003034">
    <property type="entry name" value="SAP_dom"/>
</dbReference>
<dbReference type="InterPro" id="IPR039598">
    <property type="entry name" value="HMGXB3"/>
</dbReference>
<evidence type="ECO:0000313" key="3">
    <source>
        <dbReference type="Proteomes" id="UP000693946"/>
    </source>
</evidence>
<comment type="caution">
    <text evidence="2">The sequence shown here is derived from an EMBL/GenBank/DDBJ whole genome shotgun (WGS) entry which is preliminary data.</text>
</comment>
<evidence type="ECO:0000259" key="1">
    <source>
        <dbReference type="PROSITE" id="PS50800"/>
    </source>
</evidence>
<proteinExistence type="predicted"/>
<accession>A0AAV6T631</accession>
<dbReference type="PANTHER" id="PTHR17609">
    <property type="entry name" value="HMG DOMAIN-CONTAINING PROTEIN 3"/>
    <property type="match status" value="1"/>
</dbReference>
<dbReference type="PANTHER" id="PTHR17609:SF3">
    <property type="entry name" value="SAP DOMAIN-CONTAINING PROTEIN"/>
    <property type="match status" value="1"/>
</dbReference>
<name>A0AAV6T631_SOLSE</name>
<reference evidence="2 3" key="1">
    <citation type="journal article" date="2021" name="Sci. Rep.">
        <title>Chromosome anchoring in Senegalese sole (Solea senegalensis) reveals sex-associated markers and genome rearrangements in flatfish.</title>
        <authorList>
            <person name="Guerrero-Cozar I."/>
            <person name="Gomez-Garrido J."/>
            <person name="Berbel C."/>
            <person name="Martinez-Blanch J.F."/>
            <person name="Alioto T."/>
            <person name="Claros M.G."/>
            <person name="Gagnaire P.A."/>
            <person name="Manchado M."/>
        </authorList>
    </citation>
    <scope>NUCLEOTIDE SEQUENCE [LARGE SCALE GENOMIC DNA]</scope>
    <source>
        <strain evidence="2">Sse05_10M</strain>
    </source>
</reference>
<feature type="domain" description="SAP" evidence="1">
    <location>
        <begin position="587"/>
        <end position="621"/>
    </location>
</feature>
<dbReference type="Proteomes" id="UP000693946">
    <property type="component" value="Linkage Group LG1"/>
</dbReference>
<protein>
    <recommendedName>
        <fullName evidence="1">SAP domain-containing protein</fullName>
    </recommendedName>
</protein>